<evidence type="ECO:0000256" key="7">
    <source>
        <dbReference type="SAM" id="Phobius"/>
    </source>
</evidence>
<dbReference type="GO" id="GO:0045893">
    <property type="term" value="P:positive regulation of DNA-templated transcription"/>
    <property type="evidence" value="ECO:0007669"/>
    <property type="project" value="TreeGrafter"/>
</dbReference>
<evidence type="ECO:0000313" key="9">
    <source>
        <dbReference type="EMBL" id="KAK7291212.1"/>
    </source>
</evidence>
<dbReference type="Gene3D" id="1.20.5.170">
    <property type="match status" value="1"/>
</dbReference>
<dbReference type="GO" id="GO:0003700">
    <property type="term" value="F:DNA-binding transcription factor activity"/>
    <property type="evidence" value="ECO:0007669"/>
    <property type="project" value="InterPro"/>
</dbReference>
<organism evidence="9 10">
    <name type="scientific">Crotalaria pallida</name>
    <name type="common">Smooth rattlebox</name>
    <name type="synonym">Crotalaria striata</name>
    <dbReference type="NCBI Taxonomy" id="3830"/>
    <lineage>
        <taxon>Eukaryota</taxon>
        <taxon>Viridiplantae</taxon>
        <taxon>Streptophyta</taxon>
        <taxon>Embryophyta</taxon>
        <taxon>Tracheophyta</taxon>
        <taxon>Spermatophyta</taxon>
        <taxon>Magnoliopsida</taxon>
        <taxon>eudicotyledons</taxon>
        <taxon>Gunneridae</taxon>
        <taxon>Pentapetalae</taxon>
        <taxon>rosids</taxon>
        <taxon>fabids</taxon>
        <taxon>Fabales</taxon>
        <taxon>Fabaceae</taxon>
        <taxon>Papilionoideae</taxon>
        <taxon>50 kb inversion clade</taxon>
        <taxon>genistoids sensu lato</taxon>
        <taxon>core genistoids</taxon>
        <taxon>Crotalarieae</taxon>
        <taxon>Crotalaria</taxon>
    </lineage>
</organism>
<keyword evidence="7" id="KW-0472">Membrane</keyword>
<dbReference type="PANTHER" id="PTHR45764">
    <property type="entry name" value="BZIP TRANSCRIPTION FACTOR 44"/>
    <property type="match status" value="1"/>
</dbReference>
<dbReference type="Proteomes" id="UP001372338">
    <property type="component" value="Unassembled WGS sequence"/>
</dbReference>
<keyword evidence="7" id="KW-1133">Transmembrane helix</keyword>
<feature type="transmembrane region" description="Helical" evidence="7">
    <location>
        <begin position="25"/>
        <end position="48"/>
    </location>
</feature>
<evidence type="ECO:0000256" key="3">
    <source>
        <dbReference type="ARBA" id="ARBA00023125"/>
    </source>
</evidence>
<dbReference type="GO" id="GO:0000976">
    <property type="term" value="F:transcription cis-regulatory region binding"/>
    <property type="evidence" value="ECO:0007669"/>
    <property type="project" value="TreeGrafter"/>
</dbReference>
<dbReference type="GO" id="GO:0046982">
    <property type="term" value="F:protein heterodimerization activity"/>
    <property type="evidence" value="ECO:0007669"/>
    <property type="project" value="UniProtKB-ARBA"/>
</dbReference>
<sequence length="207" mass="24026">MTPVLSEILRSGFMINSSLRRRTHLVQSFSVVFLYWFYVFSECIYILMATSSGNSSMTTKLQSSGSEEDLQLLMDQRKRKRKQSNRESAKRSRMRKQKHLDDLIAQVDMLKKENSEILTRVNITTQHYLKVEAENCILRAQMGELSQRLQSLNDILELINTNNGVCDEIDTNNCCYLTGASDYNFMNPMNMIHLNQPIMASADMFQW</sequence>
<name>A0AAN9PB43_CROPI</name>
<dbReference type="SUPFAM" id="SSF57959">
    <property type="entry name" value="Leucine zipper domain"/>
    <property type="match status" value="1"/>
</dbReference>
<feature type="region of interest" description="Disordered" evidence="6">
    <location>
        <begin position="76"/>
        <end position="98"/>
    </location>
</feature>
<dbReference type="GO" id="GO:0005634">
    <property type="term" value="C:nucleus"/>
    <property type="evidence" value="ECO:0007669"/>
    <property type="project" value="UniProtKB-SubCell"/>
</dbReference>
<keyword evidence="7" id="KW-0812">Transmembrane</keyword>
<keyword evidence="3" id="KW-0238">DNA-binding</keyword>
<dbReference type="Pfam" id="PF00170">
    <property type="entry name" value="bZIP_1"/>
    <property type="match status" value="1"/>
</dbReference>
<keyword evidence="5" id="KW-0539">Nucleus</keyword>
<gene>
    <name evidence="9" type="ORF">RIF29_06168</name>
</gene>
<dbReference type="PROSITE" id="PS50217">
    <property type="entry name" value="BZIP"/>
    <property type="match status" value="1"/>
</dbReference>
<dbReference type="PROSITE" id="PS00036">
    <property type="entry name" value="BZIP_BASIC"/>
    <property type="match status" value="1"/>
</dbReference>
<dbReference type="PANTHER" id="PTHR45764:SF38">
    <property type="entry name" value="BZIP TRANSCRIPTION FACTOR 44"/>
    <property type="match status" value="1"/>
</dbReference>
<dbReference type="InterPro" id="IPR045314">
    <property type="entry name" value="bZIP_plant_GBF1"/>
</dbReference>
<evidence type="ECO:0000256" key="1">
    <source>
        <dbReference type="ARBA" id="ARBA00004123"/>
    </source>
</evidence>
<dbReference type="InterPro" id="IPR004827">
    <property type="entry name" value="bZIP"/>
</dbReference>
<keyword evidence="4" id="KW-0804">Transcription</keyword>
<dbReference type="CDD" id="cd14702">
    <property type="entry name" value="bZIP_plant_GBF1"/>
    <property type="match status" value="1"/>
</dbReference>
<dbReference type="SMART" id="SM00338">
    <property type="entry name" value="BRLZ"/>
    <property type="match status" value="1"/>
</dbReference>
<reference evidence="9 10" key="1">
    <citation type="submission" date="2024-01" db="EMBL/GenBank/DDBJ databases">
        <title>The genomes of 5 underutilized Papilionoideae crops provide insights into root nodulation and disease resistanc.</title>
        <authorList>
            <person name="Yuan L."/>
        </authorList>
    </citation>
    <scope>NUCLEOTIDE SEQUENCE [LARGE SCALE GENOMIC DNA]</scope>
    <source>
        <strain evidence="9">ZHUSHIDOU_FW_LH</strain>
        <tissue evidence="9">Leaf</tissue>
    </source>
</reference>
<comment type="caution">
    <text evidence="9">The sequence shown here is derived from an EMBL/GenBank/DDBJ whole genome shotgun (WGS) entry which is preliminary data.</text>
</comment>
<evidence type="ECO:0000256" key="4">
    <source>
        <dbReference type="ARBA" id="ARBA00023163"/>
    </source>
</evidence>
<dbReference type="EMBL" id="JAYWIO010000001">
    <property type="protein sequence ID" value="KAK7291212.1"/>
    <property type="molecule type" value="Genomic_DNA"/>
</dbReference>
<dbReference type="FunFam" id="1.20.5.170:FF:000020">
    <property type="entry name" value="BZIP transcription factor"/>
    <property type="match status" value="1"/>
</dbReference>
<dbReference type="AlphaFoldDB" id="A0AAN9PB43"/>
<proteinExistence type="predicted"/>
<feature type="domain" description="BZIP" evidence="8">
    <location>
        <begin position="75"/>
        <end position="122"/>
    </location>
</feature>
<protein>
    <recommendedName>
        <fullName evidence="8">BZIP domain-containing protein</fullName>
    </recommendedName>
</protein>
<dbReference type="InterPro" id="IPR046347">
    <property type="entry name" value="bZIP_sf"/>
</dbReference>
<evidence type="ECO:0000256" key="2">
    <source>
        <dbReference type="ARBA" id="ARBA00023015"/>
    </source>
</evidence>
<evidence type="ECO:0000256" key="6">
    <source>
        <dbReference type="SAM" id="MobiDB-lite"/>
    </source>
</evidence>
<keyword evidence="2" id="KW-0805">Transcription regulation</keyword>
<evidence type="ECO:0000256" key="5">
    <source>
        <dbReference type="ARBA" id="ARBA00023242"/>
    </source>
</evidence>
<comment type="subcellular location">
    <subcellularLocation>
        <location evidence="1">Nucleus</location>
    </subcellularLocation>
</comment>
<keyword evidence="10" id="KW-1185">Reference proteome</keyword>
<evidence type="ECO:0000259" key="8">
    <source>
        <dbReference type="PROSITE" id="PS50217"/>
    </source>
</evidence>
<accession>A0AAN9PB43</accession>
<evidence type="ECO:0000313" key="10">
    <source>
        <dbReference type="Proteomes" id="UP001372338"/>
    </source>
</evidence>